<dbReference type="InterPro" id="IPR011333">
    <property type="entry name" value="SKP1/BTB/POZ_sf"/>
</dbReference>
<dbReference type="Gene3D" id="3.30.710.10">
    <property type="entry name" value="Potassium Channel Kv1.1, Chain A"/>
    <property type="match status" value="1"/>
</dbReference>
<organism evidence="1 2">
    <name type="scientific">Linnemannia gamsii</name>
    <dbReference type="NCBI Taxonomy" id="64522"/>
    <lineage>
        <taxon>Eukaryota</taxon>
        <taxon>Fungi</taxon>
        <taxon>Fungi incertae sedis</taxon>
        <taxon>Mucoromycota</taxon>
        <taxon>Mortierellomycotina</taxon>
        <taxon>Mortierellomycetes</taxon>
        <taxon>Mortierellales</taxon>
        <taxon>Mortierellaceae</taxon>
        <taxon>Linnemannia</taxon>
    </lineage>
</organism>
<dbReference type="AlphaFoldDB" id="A0A9P6QMR4"/>
<dbReference type="Proteomes" id="UP000823405">
    <property type="component" value="Unassembled WGS sequence"/>
</dbReference>
<comment type="caution">
    <text evidence="1">The sequence shown here is derived from an EMBL/GenBank/DDBJ whole genome shotgun (WGS) entry which is preliminary data.</text>
</comment>
<protein>
    <submittedName>
        <fullName evidence="1">Uncharacterized protein</fullName>
    </submittedName>
</protein>
<accession>A0A9P6QMR4</accession>
<dbReference type="OrthoDB" id="6359816at2759"/>
<dbReference type="EMBL" id="JAAAIN010003562">
    <property type="protein sequence ID" value="KAG0285132.1"/>
    <property type="molecule type" value="Genomic_DNA"/>
</dbReference>
<sequence>YIHTDEIHLAIDTDRFAISSGDRLQVRRGAAMGKTGNSVHWYPTFQSSPRKLRDMSCNELFEAADHFGISDVQDSCVGKVSSGMNQSNVIGTLFNKAVSGSEVRQAAMEFIVKHWGSIFQKGSYTVDHFAAYRGVSGVP</sequence>
<reference evidence="1" key="1">
    <citation type="journal article" date="2020" name="Fungal Divers.">
        <title>Resolving the Mortierellaceae phylogeny through synthesis of multi-gene phylogenetics and phylogenomics.</title>
        <authorList>
            <person name="Vandepol N."/>
            <person name="Liber J."/>
            <person name="Desiro A."/>
            <person name="Na H."/>
            <person name="Kennedy M."/>
            <person name="Barry K."/>
            <person name="Grigoriev I.V."/>
            <person name="Miller A.N."/>
            <person name="O'Donnell K."/>
            <person name="Stajich J.E."/>
            <person name="Bonito G."/>
        </authorList>
    </citation>
    <scope>NUCLEOTIDE SEQUENCE</scope>
    <source>
        <strain evidence="1">NVP60</strain>
    </source>
</reference>
<keyword evidence="2" id="KW-1185">Reference proteome</keyword>
<proteinExistence type="predicted"/>
<name>A0A9P6QMR4_9FUNG</name>
<gene>
    <name evidence="1" type="ORF">BGZ97_007921</name>
</gene>
<feature type="non-terminal residue" evidence="1">
    <location>
        <position position="1"/>
    </location>
</feature>
<evidence type="ECO:0000313" key="1">
    <source>
        <dbReference type="EMBL" id="KAG0285132.1"/>
    </source>
</evidence>
<evidence type="ECO:0000313" key="2">
    <source>
        <dbReference type="Proteomes" id="UP000823405"/>
    </source>
</evidence>